<evidence type="ECO:0000313" key="2">
    <source>
        <dbReference type="EMBL" id="MBK6974148.1"/>
    </source>
</evidence>
<evidence type="ECO:0000259" key="1">
    <source>
        <dbReference type="Pfam" id="PF13632"/>
    </source>
</evidence>
<dbReference type="SUPFAM" id="SSF53448">
    <property type="entry name" value="Nucleotide-diphospho-sugar transferases"/>
    <property type="match status" value="1"/>
</dbReference>
<name>A0A9D7E5G1_9PROT</name>
<dbReference type="Pfam" id="PF13632">
    <property type="entry name" value="Glyco_trans_2_3"/>
    <property type="match status" value="1"/>
</dbReference>
<comment type="caution">
    <text evidence="2">The sequence shown here is derived from an EMBL/GenBank/DDBJ whole genome shotgun (WGS) entry which is preliminary data.</text>
</comment>
<protein>
    <submittedName>
        <fullName evidence="2">Glycosyltransferase</fullName>
    </submittedName>
</protein>
<organism evidence="2 3">
    <name type="scientific">Candidatus Methylophosphatis roskildensis</name>
    <dbReference type="NCBI Taxonomy" id="2899263"/>
    <lineage>
        <taxon>Bacteria</taxon>
        <taxon>Pseudomonadati</taxon>
        <taxon>Pseudomonadota</taxon>
        <taxon>Betaproteobacteria</taxon>
        <taxon>Nitrosomonadales</taxon>
        <taxon>Sterolibacteriaceae</taxon>
        <taxon>Candidatus Methylophosphatis</taxon>
    </lineage>
</organism>
<dbReference type="InterPro" id="IPR001173">
    <property type="entry name" value="Glyco_trans_2-like"/>
</dbReference>
<feature type="domain" description="Glycosyltransferase 2-like" evidence="1">
    <location>
        <begin position="90"/>
        <end position="219"/>
    </location>
</feature>
<evidence type="ECO:0000313" key="3">
    <source>
        <dbReference type="Proteomes" id="UP000807785"/>
    </source>
</evidence>
<dbReference type="Gene3D" id="3.90.550.10">
    <property type="entry name" value="Spore Coat Polysaccharide Biosynthesis Protein SpsA, Chain A"/>
    <property type="match status" value="1"/>
</dbReference>
<dbReference type="InterPro" id="IPR029044">
    <property type="entry name" value="Nucleotide-diphossugar_trans"/>
</dbReference>
<dbReference type="EMBL" id="JADJEV010000004">
    <property type="protein sequence ID" value="MBK6974148.1"/>
    <property type="molecule type" value="Genomic_DNA"/>
</dbReference>
<dbReference type="PANTHER" id="PTHR43179">
    <property type="entry name" value="RHAMNOSYLTRANSFERASE WBBL"/>
    <property type="match status" value="1"/>
</dbReference>
<gene>
    <name evidence="2" type="ORF">IPH26_14800</name>
</gene>
<dbReference type="PANTHER" id="PTHR43179:SF7">
    <property type="entry name" value="RHAMNOSYLTRANSFERASE WBBL"/>
    <property type="match status" value="1"/>
</dbReference>
<reference evidence="2" key="1">
    <citation type="submission" date="2020-10" db="EMBL/GenBank/DDBJ databases">
        <title>Connecting structure to function with the recovery of over 1000 high-quality activated sludge metagenome-assembled genomes encoding full-length rRNA genes using long-read sequencing.</title>
        <authorList>
            <person name="Singleton C.M."/>
            <person name="Petriglieri F."/>
            <person name="Kristensen J.M."/>
            <person name="Kirkegaard R.H."/>
            <person name="Michaelsen T.Y."/>
            <person name="Andersen M.H."/>
            <person name="Karst S.M."/>
            <person name="Dueholm M.S."/>
            <person name="Nielsen P.H."/>
            <person name="Albertsen M."/>
        </authorList>
    </citation>
    <scope>NUCLEOTIDE SEQUENCE</scope>
    <source>
        <strain evidence="2">Bjer_18-Q3-R1-45_BAT3C.347</strain>
    </source>
</reference>
<sequence>MIDFDDRDRVAMAEGSLDIQIVSHGHADCVRALLDDIGKGGHRVFFLENLDAVELAISERDDLSIVRNASPAGFAENHNRLAALGRAEFIAVLNPDLRLRAGVFADLLPCFEDPAVGIVAPRVRSPAGLIEDNARRVVTPASLFRRHLLGGRFAQDYPDASRVCEPHWVAGMFMIIRRRVFERIGGFDPGFRLYCEDVDICLRTWIEGYKVVCVPGRGVVHAAKRASRYNGAHFLWHVASLWRLWRSPAYRRFPGRLAPNRGDRAGQTSVLDPDRR</sequence>
<accession>A0A9D7E5G1</accession>
<dbReference type="AlphaFoldDB" id="A0A9D7E5G1"/>
<dbReference type="Proteomes" id="UP000807785">
    <property type="component" value="Unassembled WGS sequence"/>
</dbReference>
<proteinExistence type="predicted"/>